<dbReference type="Pfam" id="PF13439">
    <property type="entry name" value="Glyco_transf_4"/>
    <property type="match status" value="1"/>
</dbReference>
<evidence type="ECO:0000259" key="2">
    <source>
        <dbReference type="Pfam" id="PF00534"/>
    </source>
</evidence>
<keyword evidence="1" id="KW-0808">Transferase</keyword>
<dbReference type="CDD" id="cd03809">
    <property type="entry name" value="GT4_MtfB-like"/>
    <property type="match status" value="1"/>
</dbReference>
<protein>
    <submittedName>
        <fullName evidence="4">Glycosyltransferase family 4 protein</fullName>
    </submittedName>
</protein>
<dbReference type="Proteomes" id="UP000606008">
    <property type="component" value="Unassembled WGS sequence"/>
</dbReference>
<dbReference type="Pfam" id="PF00534">
    <property type="entry name" value="Glycos_transf_1"/>
    <property type="match status" value="1"/>
</dbReference>
<dbReference type="EMBL" id="WAEL01000008">
    <property type="protein sequence ID" value="NID12702.1"/>
    <property type="molecule type" value="Genomic_DNA"/>
</dbReference>
<feature type="domain" description="Glycosyl transferase family 1" evidence="2">
    <location>
        <begin position="189"/>
        <end position="344"/>
    </location>
</feature>
<reference evidence="4" key="1">
    <citation type="submission" date="2024-05" db="EMBL/GenBank/DDBJ databases">
        <authorList>
            <person name="Jung D.-H."/>
        </authorList>
    </citation>
    <scope>NUCLEOTIDE SEQUENCE</scope>
    <source>
        <strain evidence="4">JA-25</strain>
    </source>
</reference>
<dbReference type="PANTHER" id="PTHR46401:SF2">
    <property type="entry name" value="GLYCOSYLTRANSFERASE WBBK-RELATED"/>
    <property type="match status" value="1"/>
</dbReference>
<comment type="caution">
    <text evidence="4">The sequence shown here is derived from an EMBL/GenBank/DDBJ whole genome shotgun (WGS) entry which is preliminary data.</text>
</comment>
<sequence length="366" mass="41811">MKVLYDHQAFTGMTYGGVTRYFYELMQAYADQNDIDFELSLQFSNNEYLDKASFSNHRRYGLSHWRNVSRLASAVNRLYSNQRVRTGDYSVFHPTYYHNYFLRNLGNKPLVVTFHDATSERYGKQYPDVGEHLSAAKKIQLERADKIIAVSEFSKQEILRFFPVDEKKIEVIHLGTAFSRQRSHVPVVPGSHPYLLYVGKRGLYKNFDAFFRAIQPVLRQHPDLHLICAGGGTFTNTERDTFQASGFGQRVHYRSITDLSLYELYHQATAFVFPSLNEGFGIPVLEAFSAGCPVILSNRSSLPEVGADAAIYFDPEQDESMAAAVEKVITDSALQQEMRRKGAERLADFSWEKTAAKTQALYRQLS</sequence>
<dbReference type="SUPFAM" id="SSF53756">
    <property type="entry name" value="UDP-Glycosyltransferase/glycogen phosphorylase"/>
    <property type="match status" value="1"/>
</dbReference>
<evidence type="ECO:0000313" key="5">
    <source>
        <dbReference type="Proteomes" id="UP000606008"/>
    </source>
</evidence>
<evidence type="ECO:0000259" key="3">
    <source>
        <dbReference type="Pfam" id="PF13439"/>
    </source>
</evidence>
<organism evidence="4 5">
    <name type="scientific">Fibrivirga algicola</name>
    <dbReference type="NCBI Taxonomy" id="2950420"/>
    <lineage>
        <taxon>Bacteria</taxon>
        <taxon>Pseudomonadati</taxon>
        <taxon>Bacteroidota</taxon>
        <taxon>Cytophagia</taxon>
        <taxon>Cytophagales</taxon>
        <taxon>Spirosomataceae</taxon>
        <taxon>Fibrivirga</taxon>
    </lineage>
</organism>
<dbReference type="PANTHER" id="PTHR46401">
    <property type="entry name" value="GLYCOSYLTRANSFERASE WBBK-RELATED"/>
    <property type="match status" value="1"/>
</dbReference>
<feature type="domain" description="Glycosyltransferase subfamily 4-like N-terminal" evidence="3">
    <location>
        <begin position="15"/>
        <end position="175"/>
    </location>
</feature>
<evidence type="ECO:0000256" key="1">
    <source>
        <dbReference type="ARBA" id="ARBA00022679"/>
    </source>
</evidence>
<evidence type="ECO:0000313" key="4">
    <source>
        <dbReference type="EMBL" id="NID12702.1"/>
    </source>
</evidence>
<dbReference type="Gene3D" id="3.40.50.2000">
    <property type="entry name" value="Glycogen Phosphorylase B"/>
    <property type="match status" value="2"/>
</dbReference>
<keyword evidence="5" id="KW-1185">Reference proteome</keyword>
<proteinExistence type="predicted"/>
<name>A0ABX0QKQ3_9BACT</name>
<gene>
    <name evidence="4" type="ORF">F7231_21205</name>
</gene>
<dbReference type="RefSeq" id="WP_166693444.1">
    <property type="nucleotide sequence ID" value="NZ_WAEL01000008.1"/>
</dbReference>
<dbReference type="InterPro" id="IPR028098">
    <property type="entry name" value="Glyco_trans_4-like_N"/>
</dbReference>
<dbReference type="InterPro" id="IPR001296">
    <property type="entry name" value="Glyco_trans_1"/>
</dbReference>
<accession>A0ABX0QKQ3</accession>